<evidence type="ECO:0000313" key="2">
    <source>
        <dbReference type="Proteomes" id="UP000635885"/>
    </source>
</evidence>
<sequence>MIKTKGYDHEFLKFNDRFPDEKSCTEYFKSKRIKEGDICKKCKGIDHYWLHSKTSFNANGVVSEPVLKVVQ</sequence>
<reference evidence="2" key="1">
    <citation type="journal article" date="2019" name="Int. J. Syst. Evol. Microbiol.">
        <title>The Global Catalogue of Microorganisms (GCM) 10K type strain sequencing project: providing services to taxonomists for standard genome sequencing and annotation.</title>
        <authorList>
            <consortium name="The Broad Institute Genomics Platform"/>
            <consortium name="The Broad Institute Genome Sequencing Center for Infectious Disease"/>
            <person name="Wu L."/>
            <person name="Ma J."/>
        </authorList>
    </citation>
    <scope>NUCLEOTIDE SEQUENCE [LARGE SCALE GENOMIC DNA]</scope>
    <source>
        <strain evidence="2">CGMCC 1.12479</strain>
    </source>
</reference>
<evidence type="ECO:0000313" key="1">
    <source>
        <dbReference type="EMBL" id="GGC55284.1"/>
    </source>
</evidence>
<dbReference type="EMBL" id="BMFD01000032">
    <property type="protein sequence ID" value="GGC55284.1"/>
    <property type="molecule type" value="Genomic_DNA"/>
</dbReference>
<evidence type="ECO:0008006" key="3">
    <source>
        <dbReference type="Google" id="ProtNLM"/>
    </source>
</evidence>
<accession>A0ABQ1N613</accession>
<keyword evidence="2" id="KW-1185">Reference proteome</keyword>
<name>A0ABQ1N613_9BACT</name>
<dbReference type="Proteomes" id="UP000635885">
    <property type="component" value="Unassembled WGS sequence"/>
</dbReference>
<proteinExistence type="predicted"/>
<comment type="caution">
    <text evidence="1">The sequence shown here is derived from an EMBL/GenBank/DDBJ whole genome shotgun (WGS) entry which is preliminary data.</text>
</comment>
<organism evidence="1 2">
    <name type="scientific">Belliella aquatica</name>
    <dbReference type="NCBI Taxonomy" id="1323734"/>
    <lineage>
        <taxon>Bacteria</taxon>
        <taxon>Pseudomonadati</taxon>
        <taxon>Bacteroidota</taxon>
        <taxon>Cytophagia</taxon>
        <taxon>Cytophagales</taxon>
        <taxon>Cyclobacteriaceae</taxon>
        <taxon>Belliella</taxon>
    </lineage>
</organism>
<protein>
    <recommendedName>
        <fullName evidence="3">Transposase zinc-ribbon domain-containing protein</fullName>
    </recommendedName>
</protein>
<gene>
    <name evidence="1" type="ORF">GCM10010993_37000</name>
</gene>